<evidence type="ECO:0000256" key="5">
    <source>
        <dbReference type="ARBA" id="ARBA00022771"/>
    </source>
</evidence>
<protein>
    <recommendedName>
        <fullName evidence="2">RING-type E3 ubiquitin transferase</fullName>
        <ecNumber evidence="2">2.3.2.27</ecNumber>
    </recommendedName>
</protein>
<evidence type="ECO:0000256" key="7">
    <source>
        <dbReference type="ARBA" id="ARBA00022833"/>
    </source>
</evidence>
<evidence type="ECO:0000256" key="8">
    <source>
        <dbReference type="PROSITE-ProRule" id="PRU00175"/>
    </source>
</evidence>
<evidence type="ECO:0000256" key="1">
    <source>
        <dbReference type="ARBA" id="ARBA00000900"/>
    </source>
</evidence>
<evidence type="ECO:0000313" key="11">
    <source>
        <dbReference type="EMBL" id="KAI5079679.1"/>
    </source>
</evidence>
<keyword evidence="3" id="KW-0808">Transferase</keyword>
<feature type="compositionally biased region" description="Polar residues" evidence="9">
    <location>
        <begin position="64"/>
        <end position="74"/>
    </location>
</feature>
<dbReference type="SUPFAM" id="SSF57889">
    <property type="entry name" value="Cysteine-rich domain"/>
    <property type="match status" value="1"/>
</dbReference>
<evidence type="ECO:0000256" key="9">
    <source>
        <dbReference type="SAM" id="MobiDB-lite"/>
    </source>
</evidence>
<dbReference type="InterPro" id="IPR001841">
    <property type="entry name" value="Znf_RING"/>
</dbReference>
<dbReference type="GO" id="GO:0061630">
    <property type="term" value="F:ubiquitin protein ligase activity"/>
    <property type="evidence" value="ECO:0007669"/>
    <property type="project" value="UniProtKB-EC"/>
</dbReference>
<dbReference type="GO" id="GO:0008270">
    <property type="term" value="F:zinc ion binding"/>
    <property type="evidence" value="ECO:0007669"/>
    <property type="project" value="UniProtKB-KW"/>
</dbReference>
<evidence type="ECO:0000256" key="2">
    <source>
        <dbReference type="ARBA" id="ARBA00012483"/>
    </source>
</evidence>
<reference evidence="11 12" key="1">
    <citation type="submission" date="2021-01" db="EMBL/GenBank/DDBJ databases">
        <title>Adiantum capillus-veneris genome.</title>
        <authorList>
            <person name="Fang Y."/>
            <person name="Liao Q."/>
        </authorList>
    </citation>
    <scope>NUCLEOTIDE SEQUENCE [LARGE SCALE GENOMIC DNA]</scope>
    <source>
        <strain evidence="11">H3</strain>
        <tissue evidence="11">Leaf</tissue>
    </source>
</reference>
<dbReference type="PANTHER" id="PTHR46463:SF10">
    <property type="entry name" value="OS01G0926200 PROTEIN"/>
    <property type="match status" value="1"/>
</dbReference>
<dbReference type="Pfam" id="PF13639">
    <property type="entry name" value="zf-RING_2"/>
    <property type="match status" value="1"/>
</dbReference>
<organism evidence="11 12">
    <name type="scientific">Adiantum capillus-veneris</name>
    <name type="common">Maidenhair fern</name>
    <dbReference type="NCBI Taxonomy" id="13818"/>
    <lineage>
        <taxon>Eukaryota</taxon>
        <taxon>Viridiplantae</taxon>
        <taxon>Streptophyta</taxon>
        <taxon>Embryophyta</taxon>
        <taxon>Tracheophyta</taxon>
        <taxon>Polypodiopsida</taxon>
        <taxon>Polypodiidae</taxon>
        <taxon>Polypodiales</taxon>
        <taxon>Pteridineae</taxon>
        <taxon>Pteridaceae</taxon>
        <taxon>Vittarioideae</taxon>
        <taxon>Adiantum</taxon>
    </lineage>
</organism>
<dbReference type="InterPro" id="IPR013083">
    <property type="entry name" value="Znf_RING/FYVE/PHD"/>
</dbReference>
<dbReference type="Proteomes" id="UP000886520">
    <property type="component" value="Chromosome 5"/>
</dbReference>
<dbReference type="EMBL" id="JABFUD020000005">
    <property type="protein sequence ID" value="KAI5079679.1"/>
    <property type="molecule type" value="Genomic_DNA"/>
</dbReference>
<keyword evidence="6" id="KW-0833">Ubl conjugation pathway</keyword>
<comment type="catalytic activity">
    <reaction evidence="1">
        <text>S-ubiquitinyl-[E2 ubiquitin-conjugating enzyme]-L-cysteine + [acceptor protein]-L-lysine = [E2 ubiquitin-conjugating enzyme]-L-cysteine + N(6)-ubiquitinyl-[acceptor protein]-L-lysine.</text>
        <dbReference type="EC" id="2.3.2.27"/>
    </reaction>
</comment>
<sequence>MLRLQCRPPKDEANFTCAQCGEQGKTWRFLCASCRFYVHPRCVRVLHELPRPSLEVSPQEERSNASTWSPSSSMVQNVSCVPPLSSHDLEAAEKVLRFAQEMLKVSASSVTHNPSIECANDEQDTCPTCLEGYDNANPKRSTSCGHHFHLSCILQWMERSTRCPICRKNVNIRM</sequence>
<dbReference type="OrthoDB" id="8062037at2759"/>
<dbReference type="SUPFAM" id="SSF57850">
    <property type="entry name" value="RING/U-box"/>
    <property type="match status" value="1"/>
</dbReference>
<dbReference type="AlphaFoldDB" id="A0A9D4V4M2"/>
<keyword evidence="7" id="KW-0862">Zinc</keyword>
<evidence type="ECO:0000256" key="4">
    <source>
        <dbReference type="ARBA" id="ARBA00022723"/>
    </source>
</evidence>
<keyword evidence="5 8" id="KW-0863">Zinc-finger</keyword>
<feature type="region of interest" description="Disordered" evidence="9">
    <location>
        <begin position="54"/>
        <end position="74"/>
    </location>
</feature>
<evidence type="ECO:0000256" key="6">
    <source>
        <dbReference type="ARBA" id="ARBA00022786"/>
    </source>
</evidence>
<gene>
    <name evidence="11" type="ORF">GOP47_0005158</name>
</gene>
<dbReference type="InterPro" id="IPR046349">
    <property type="entry name" value="C1-like_sf"/>
</dbReference>
<evidence type="ECO:0000256" key="3">
    <source>
        <dbReference type="ARBA" id="ARBA00022679"/>
    </source>
</evidence>
<keyword evidence="4" id="KW-0479">Metal-binding</keyword>
<evidence type="ECO:0000259" key="10">
    <source>
        <dbReference type="PROSITE" id="PS50089"/>
    </source>
</evidence>
<dbReference type="PANTHER" id="PTHR46463">
    <property type="entry name" value="ZINC FINGER, RING/FYVE/PHD-TYPE"/>
    <property type="match status" value="1"/>
</dbReference>
<dbReference type="PROSITE" id="PS50089">
    <property type="entry name" value="ZF_RING_2"/>
    <property type="match status" value="1"/>
</dbReference>
<proteinExistence type="predicted"/>
<comment type="caution">
    <text evidence="11">The sequence shown here is derived from an EMBL/GenBank/DDBJ whole genome shotgun (WGS) entry which is preliminary data.</text>
</comment>
<name>A0A9D4V4M2_ADICA</name>
<keyword evidence="12" id="KW-1185">Reference proteome</keyword>
<feature type="domain" description="RING-type" evidence="10">
    <location>
        <begin position="126"/>
        <end position="167"/>
    </location>
</feature>
<accession>A0A9D4V4M2</accession>
<dbReference type="Gene3D" id="3.30.40.10">
    <property type="entry name" value="Zinc/RING finger domain, C3HC4 (zinc finger)"/>
    <property type="match status" value="1"/>
</dbReference>
<dbReference type="EC" id="2.3.2.27" evidence="2"/>
<dbReference type="SMART" id="SM00184">
    <property type="entry name" value="RING"/>
    <property type="match status" value="1"/>
</dbReference>
<evidence type="ECO:0000313" key="12">
    <source>
        <dbReference type="Proteomes" id="UP000886520"/>
    </source>
</evidence>